<reference evidence="9" key="1">
    <citation type="submission" date="2021-02" db="EMBL/GenBank/DDBJ databases">
        <authorList>
            <person name="Dougan E. K."/>
            <person name="Rhodes N."/>
            <person name="Thang M."/>
            <person name="Chan C."/>
        </authorList>
    </citation>
    <scope>NUCLEOTIDE SEQUENCE</scope>
</reference>
<dbReference type="AlphaFoldDB" id="A0A812LKZ8"/>
<dbReference type="GO" id="GO:0008270">
    <property type="term" value="F:zinc ion binding"/>
    <property type="evidence" value="ECO:0007669"/>
    <property type="project" value="InterPro"/>
</dbReference>
<dbReference type="PROSITE" id="PS00132">
    <property type="entry name" value="CARBOXYPEPT_ZN_1"/>
    <property type="match status" value="1"/>
</dbReference>
<evidence type="ECO:0000256" key="4">
    <source>
        <dbReference type="ARBA" id="ARBA00022833"/>
    </source>
</evidence>
<feature type="region of interest" description="Disordered" evidence="6">
    <location>
        <begin position="538"/>
        <end position="560"/>
    </location>
</feature>
<keyword evidence="7" id="KW-0472">Membrane</keyword>
<evidence type="ECO:0000313" key="10">
    <source>
        <dbReference type="Proteomes" id="UP000649617"/>
    </source>
</evidence>
<sequence length="623" mass="68618">QTNQLFQDLRRQYPDLVEVWYAQDIFPEILPQRTSWGTCEGEPCRTLIVRIANKRLLTDSVPEVFFSGALHGDERIGPATVNELAKFLCEQYAANHSEVVRLVDGRATWLMPMTNAHGYANYRREENSMDPNRDFPYLQRSDRCMQTQTARAVNELFRRHLFQFSITFHGGMRALTYEWGSRNHLARMKSTESPDEAAFTQVGQSIQAAAGKTARSRWFYPLGRINDLVYPVDGGMEDWSYAAGFENSPSPITVCKPNTYGGYPQDRTRYRKGSISTLIYLAEMDDRKTAQEATLGRTAEIWSVEKSQGHIPRNLRMCLKLIEMARPEIVVQRVMTRANPGPGSDISVEVAGFGCEQVTARLLMASSSDLPNCDVGADDGAALEDTAFQKVVASKQIATANYKCQGLTLWGSRRAAFVLEGKLPADASGEVCLLIAAEFDSQWGHQVHPDPSVNPRSHAARLRLEEQYHAQASDGPNIIRARRTKLFAASKTSLLVSASTQVTPVMPELKGSATTSTAPPSFEIAASATHTLQEDANVNANSRAETSKPPSLRQPKQPALETEQSLTVPLYAIVSISFLSAISSGLIGLASMRSGASQGKANIQDAVHEAELAKMVGQSQPAE</sequence>
<keyword evidence="3" id="KW-0479">Metal-binding</keyword>
<evidence type="ECO:0000256" key="3">
    <source>
        <dbReference type="ARBA" id="ARBA00022723"/>
    </source>
</evidence>
<evidence type="ECO:0000313" key="9">
    <source>
        <dbReference type="EMBL" id="CAE7246016.1"/>
    </source>
</evidence>
<accession>A0A812LKZ8</accession>
<evidence type="ECO:0000256" key="5">
    <source>
        <dbReference type="PROSITE-ProRule" id="PRU01379"/>
    </source>
</evidence>
<dbReference type="GO" id="GO:0006508">
    <property type="term" value="P:proteolysis"/>
    <property type="evidence" value="ECO:0007669"/>
    <property type="project" value="InterPro"/>
</dbReference>
<comment type="caution">
    <text evidence="9">The sequence shown here is derived from an EMBL/GenBank/DDBJ whole genome shotgun (WGS) entry which is preliminary data.</text>
</comment>
<proteinExistence type="inferred from homology"/>
<dbReference type="InterPro" id="IPR057246">
    <property type="entry name" value="CARBOXYPEPT_ZN_1"/>
</dbReference>
<dbReference type="PROSITE" id="PS52035">
    <property type="entry name" value="PEPTIDASE_M14"/>
    <property type="match status" value="1"/>
</dbReference>
<evidence type="ECO:0000256" key="2">
    <source>
        <dbReference type="ARBA" id="ARBA00005988"/>
    </source>
</evidence>
<keyword evidence="7" id="KW-0812">Transmembrane</keyword>
<dbReference type="SUPFAM" id="SSF53187">
    <property type="entry name" value="Zn-dependent exopeptidases"/>
    <property type="match status" value="1"/>
</dbReference>
<evidence type="ECO:0000256" key="7">
    <source>
        <dbReference type="SAM" id="Phobius"/>
    </source>
</evidence>
<keyword evidence="10" id="KW-1185">Reference proteome</keyword>
<dbReference type="InterPro" id="IPR000834">
    <property type="entry name" value="Peptidase_M14"/>
</dbReference>
<dbReference type="Pfam" id="PF00246">
    <property type="entry name" value="Peptidase_M14"/>
    <property type="match status" value="1"/>
</dbReference>
<dbReference type="Proteomes" id="UP000649617">
    <property type="component" value="Unassembled WGS sequence"/>
</dbReference>
<keyword evidence="7" id="KW-1133">Transmembrane helix</keyword>
<name>A0A812LKZ8_SYMPI</name>
<protein>
    <submittedName>
        <fullName evidence="9">CPD protein</fullName>
    </submittedName>
</protein>
<gene>
    <name evidence="9" type="primary">CPD</name>
    <name evidence="9" type="ORF">SPIL2461_LOCUS4504</name>
</gene>
<evidence type="ECO:0000256" key="1">
    <source>
        <dbReference type="ARBA" id="ARBA00001947"/>
    </source>
</evidence>
<dbReference type="GO" id="GO:0005615">
    <property type="term" value="C:extracellular space"/>
    <property type="evidence" value="ECO:0007669"/>
    <property type="project" value="TreeGrafter"/>
</dbReference>
<comment type="similarity">
    <text evidence="2 5">Belongs to the peptidase M14 family.</text>
</comment>
<dbReference type="CDD" id="cd00596">
    <property type="entry name" value="Peptidase_M14_like"/>
    <property type="match status" value="1"/>
</dbReference>
<organism evidence="9 10">
    <name type="scientific">Symbiodinium pilosum</name>
    <name type="common">Dinoflagellate</name>
    <dbReference type="NCBI Taxonomy" id="2952"/>
    <lineage>
        <taxon>Eukaryota</taxon>
        <taxon>Sar</taxon>
        <taxon>Alveolata</taxon>
        <taxon>Dinophyceae</taxon>
        <taxon>Suessiales</taxon>
        <taxon>Symbiodiniaceae</taxon>
        <taxon>Symbiodinium</taxon>
    </lineage>
</organism>
<feature type="non-terminal residue" evidence="9">
    <location>
        <position position="1"/>
    </location>
</feature>
<dbReference type="SMART" id="SM00631">
    <property type="entry name" value="Zn_pept"/>
    <property type="match status" value="1"/>
</dbReference>
<keyword evidence="4" id="KW-0862">Zinc</keyword>
<evidence type="ECO:0000259" key="8">
    <source>
        <dbReference type="PROSITE" id="PS52035"/>
    </source>
</evidence>
<evidence type="ECO:0000256" key="6">
    <source>
        <dbReference type="SAM" id="MobiDB-lite"/>
    </source>
</evidence>
<dbReference type="Gene3D" id="3.40.630.10">
    <property type="entry name" value="Zn peptidases"/>
    <property type="match status" value="1"/>
</dbReference>
<dbReference type="EMBL" id="CAJNIZ010005949">
    <property type="protein sequence ID" value="CAE7246016.1"/>
    <property type="molecule type" value="Genomic_DNA"/>
</dbReference>
<feature type="domain" description="Peptidase M14" evidence="8">
    <location>
        <begin position="1"/>
        <end position="285"/>
    </location>
</feature>
<dbReference type="GO" id="GO:0004181">
    <property type="term" value="F:metallocarboxypeptidase activity"/>
    <property type="evidence" value="ECO:0007669"/>
    <property type="project" value="InterPro"/>
</dbReference>
<comment type="cofactor">
    <cofactor evidence="1">
        <name>Zn(2+)</name>
        <dbReference type="ChEBI" id="CHEBI:29105"/>
    </cofactor>
</comment>
<dbReference type="PANTHER" id="PTHR11705:SF138">
    <property type="entry name" value="PEPTIDASE M14 CARBOXYPEPTIDASE A DOMAIN-CONTAINING PROTEIN"/>
    <property type="match status" value="1"/>
</dbReference>
<dbReference type="OrthoDB" id="10249045at2759"/>
<feature type="transmembrane region" description="Helical" evidence="7">
    <location>
        <begin position="570"/>
        <end position="590"/>
    </location>
</feature>
<dbReference type="PANTHER" id="PTHR11705">
    <property type="entry name" value="PROTEASE FAMILY M14 CARBOXYPEPTIDASE A,B"/>
    <property type="match status" value="1"/>
</dbReference>
<comment type="caution">
    <text evidence="5">Lacks conserved residue(s) required for the propagation of feature annotation.</text>
</comment>